<reference evidence="2 3" key="1">
    <citation type="submission" date="2016-07" db="EMBL/GenBank/DDBJ databases">
        <title>Caryophanon latum genome sequencing.</title>
        <authorList>
            <person name="Verma A."/>
            <person name="Pal Y."/>
            <person name="Krishnamurthi S."/>
        </authorList>
    </citation>
    <scope>NUCLEOTIDE SEQUENCE [LARGE SCALE GENOMIC DNA]</scope>
    <source>
        <strain evidence="2 3">DSM 14151</strain>
    </source>
</reference>
<sequence length="124" mass="13948">MRILVLCCALLLAGCNAPAPKPFTFEEDITQIEVTSTIPGKQITAPETIDLFEEAMNEAAELEGDHTDEGPRHTVEMTYDDGSTHHVDIYYSVPQNNANFIVDAQRYEVNEQHVESFIQFFEAL</sequence>
<dbReference type="RefSeq" id="WP_066465831.1">
    <property type="nucleotide sequence ID" value="NZ_MATO01000056.1"/>
</dbReference>
<dbReference type="AlphaFoldDB" id="A0A1C0YJE8"/>
<dbReference type="PROSITE" id="PS51257">
    <property type="entry name" value="PROKAR_LIPOPROTEIN"/>
    <property type="match status" value="1"/>
</dbReference>
<protein>
    <submittedName>
        <fullName evidence="2">Uncharacterized protein</fullName>
    </submittedName>
</protein>
<feature type="signal peptide" evidence="1">
    <location>
        <begin position="1"/>
        <end position="19"/>
    </location>
</feature>
<feature type="chain" id="PRO_5008649119" evidence="1">
    <location>
        <begin position="20"/>
        <end position="124"/>
    </location>
</feature>
<keyword evidence="3" id="KW-1185">Reference proteome</keyword>
<dbReference type="Proteomes" id="UP000093482">
    <property type="component" value="Unassembled WGS sequence"/>
</dbReference>
<comment type="caution">
    <text evidence="2">The sequence shown here is derived from an EMBL/GenBank/DDBJ whole genome shotgun (WGS) entry which is preliminary data.</text>
</comment>
<evidence type="ECO:0000313" key="2">
    <source>
        <dbReference type="EMBL" id="OCS87298.1"/>
    </source>
</evidence>
<evidence type="ECO:0000256" key="1">
    <source>
        <dbReference type="SAM" id="SignalP"/>
    </source>
</evidence>
<organism evidence="2 3">
    <name type="scientific">Caryophanon latum</name>
    <dbReference type="NCBI Taxonomy" id="33977"/>
    <lineage>
        <taxon>Bacteria</taxon>
        <taxon>Bacillati</taxon>
        <taxon>Bacillota</taxon>
        <taxon>Bacilli</taxon>
        <taxon>Bacillales</taxon>
        <taxon>Caryophanaceae</taxon>
        <taxon>Caryophanon</taxon>
    </lineage>
</organism>
<gene>
    <name evidence="2" type="ORF">A6K76_02710</name>
</gene>
<evidence type="ECO:0000313" key="3">
    <source>
        <dbReference type="Proteomes" id="UP000093482"/>
    </source>
</evidence>
<keyword evidence="1" id="KW-0732">Signal</keyword>
<accession>A0A1C0YJE8</accession>
<proteinExistence type="predicted"/>
<name>A0A1C0YJE8_9BACL</name>
<dbReference type="EMBL" id="MATO01000056">
    <property type="protein sequence ID" value="OCS87298.1"/>
    <property type="molecule type" value="Genomic_DNA"/>
</dbReference>